<dbReference type="InterPro" id="IPR011990">
    <property type="entry name" value="TPR-like_helical_dom_sf"/>
</dbReference>
<evidence type="ECO:0000256" key="4">
    <source>
        <dbReference type="SAM" id="Phobius"/>
    </source>
</evidence>
<dbReference type="Gene3D" id="1.25.40.10">
    <property type="entry name" value="Tetratricopeptide repeat domain"/>
    <property type="match status" value="1"/>
</dbReference>
<dbReference type="Proteomes" id="UP000198660">
    <property type="component" value="Unassembled WGS sequence"/>
</dbReference>
<dbReference type="Pfam" id="PF14559">
    <property type="entry name" value="TPR_19"/>
    <property type="match status" value="1"/>
</dbReference>
<evidence type="ECO:0000256" key="1">
    <source>
        <dbReference type="ARBA" id="ARBA00022737"/>
    </source>
</evidence>
<sequence length="229" mass="26969">MGKFVIFSLLWWLTGNPLTAFLLFLFILYLLDRRFTRFFPSATRPLRRNTEIRKLNQSLRLNPHDTSNKRELARLLIEKKQYSKALPWLEEALKSIPDSAEILAEKGLCLLKLGQKEEGEAILLEALERDPRVRYGEPYLRLGEVYAQTEQNKALNYLGHFKEINTSSSEAWYHLGRIYRHLQQTTEAHQAFEEAIDIYRSLPKYKKRSERPWAFRSSIQLAFLPSKPK</sequence>
<reference evidence="6" key="1">
    <citation type="submission" date="2016-10" db="EMBL/GenBank/DDBJ databases">
        <authorList>
            <person name="Varghese N."/>
            <person name="Submissions S."/>
        </authorList>
    </citation>
    <scope>NUCLEOTIDE SEQUENCE [LARGE SCALE GENOMIC DNA]</scope>
    <source>
        <strain evidence="6">DSM 45789</strain>
    </source>
</reference>
<keyword evidence="4" id="KW-0812">Transmembrane</keyword>
<dbReference type="SUPFAM" id="SSF48452">
    <property type="entry name" value="TPR-like"/>
    <property type="match status" value="1"/>
</dbReference>
<protein>
    <submittedName>
        <fullName evidence="5">Tetratricopeptide repeat-containing protein</fullName>
    </submittedName>
</protein>
<dbReference type="SMART" id="SM00028">
    <property type="entry name" value="TPR"/>
    <property type="match status" value="3"/>
</dbReference>
<evidence type="ECO:0000313" key="5">
    <source>
        <dbReference type="EMBL" id="SFS31259.1"/>
    </source>
</evidence>
<organism evidence="5 6">
    <name type="scientific">Marininema halotolerans</name>
    <dbReference type="NCBI Taxonomy" id="1155944"/>
    <lineage>
        <taxon>Bacteria</taxon>
        <taxon>Bacillati</taxon>
        <taxon>Bacillota</taxon>
        <taxon>Bacilli</taxon>
        <taxon>Bacillales</taxon>
        <taxon>Thermoactinomycetaceae</taxon>
        <taxon>Marininema</taxon>
    </lineage>
</organism>
<name>A0A1I6NTR2_9BACL</name>
<keyword evidence="1" id="KW-0677">Repeat</keyword>
<keyword evidence="4" id="KW-1133">Transmembrane helix</keyword>
<keyword evidence="2 3" id="KW-0802">TPR repeat</keyword>
<proteinExistence type="predicted"/>
<gene>
    <name evidence="5" type="ORF">SAMN05444972_101118</name>
</gene>
<dbReference type="RefSeq" id="WP_091832301.1">
    <property type="nucleotide sequence ID" value="NZ_FPAA01000001.1"/>
</dbReference>
<dbReference type="Pfam" id="PF07719">
    <property type="entry name" value="TPR_2"/>
    <property type="match status" value="1"/>
</dbReference>
<feature type="transmembrane region" description="Helical" evidence="4">
    <location>
        <begin position="6"/>
        <end position="31"/>
    </location>
</feature>
<dbReference type="OrthoDB" id="2658060at2"/>
<dbReference type="PANTHER" id="PTHR44858:SF1">
    <property type="entry name" value="UDP-N-ACETYLGLUCOSAMINE--PEPTIDE N-ACETYLGLUCOSAMINYLTRANSFERASE SPINDLY-RELATED"/>
    <property type="match status" value="1"/>
</dbReference>
<evidence type="ECO:0000313" key="6">
    <source>
        <dbReference type="Proteomes" id="UP000198660"/>
    </source>
</evidence>
<dbReference type="InterPro" id="IPR013105">
    <property type="entry name" value="TPR_2"/>
</dbReference>
<dbReference type="InterPro" id="IPR050498">
    <property type="entry name" value="Ycf3"/>
</dbReference>
<evidence type="ECO:0000256" key="2">
    <source>
        <dbReference type="ARBA" id="ARBA00022803"/>
    </source>
</evidence>
<accession>A0A1I6NTR2</accession>
<evidence type="ECO:0000256" key="3">
    <source>
        <dbReference type="PROSITE-ProRule" id="PRU00339"/>
    </source>
</evidence>
<feature type="repeat" description="TPR" evidence="3">
    <location>
        <begin position="169"/>
        <end position="202"/>
    </location>
</feature>
<dbReference type="InterPro" id="IPR019734">
    <property type="entry name" value="TPR_rpt"/>
</dbReference>
<dbReference type="PROSITE" id="PS50005">
    <property type="entry name" value="TPR"/>
    <property type="match status" value="1"/>
</dbReference>
<keyword evidence="4" id="KW-0472">Membrane</keyword>
<keyword evidence="6" id="KW-1185">Reference proteome</keyword>
<dbReference type="EMBL" id="FPAA01000001">
    <property type="protein sequence ID" value="SFS31259.1"/>
    <property type="molecule type" value="Genomic_DNA"/>
</dbReference>
<dbReference type="PANTHER" id="PTHR44858">
    <property type="entry name" value="TETRATRICOPEPTIDE REPEAT PROTEIN 6"/>
    <property type="match status" value="1"/>
</dbReference>
<dbReference type="AlphaFoldDB" id="A0A1I6NTR2"/>